<dbReference type="PANTHER" id="PTHR21666">
    <property type="entry name" value="PEPTIDASE-RELATED"/>
    <property type="match status" value="1"/>
</dbReference>
<reference evidence="3" key="1">
    <citation type="submission" date="2020-05" db="EMBL/GenBank/DDBJ databases">
        <authorList>
            <person name="Chiriac C."/>
            <person name="Salcher M."/>
            <person name="Ghai R."/>
            <person name="Kavagutti S V."/>
        </authorList>
    </citation>
    <scope>NUCLEOTIDE SEQUENCE</scope>
</reference>
<proteinExistence type="predicted"/>
<evidence type="ECO:0000313" key="3">
    <source>
        <dbReference type="EMBL" id="CAB4684415.1"/>
    </source>
</evidence>
<gene>
    <name evidence="3" type="ORF">UFOPK2334_01377</name>
</gene>
<feature type="domain" description="Peptidoglycan binding-like" evidence="1">
    <location>
        <begin position="157"/>
        <end position="213"/>
    </location>
</feature>
<dbReference type="GO" id="GO:0004222">
    <property type="term" value="F:metalloendopeptidase activity"/>
    <property type="evidence" value="ECO:0007669"/>
    <property type="project" value="TreeGrafter"/>
</dbReference>
<dbReference type="CDD" id="cd12797">
    <property type="entry name" value="M23_peptidase"/>
    <property type="match status" value="1"/>
</dbReference>
<dbReference type="InterPro" id="IPR036366">
    <property type="entry name" value="PGBDSf"/>
</dbReference>
<name>A0A6J6NIF2_9ZZZZ</name>
<accession>A0A6J6NIF2</accession>
<sequence>MSHNHTKFISRIVIAGATLSMGLVLAPAGASASTGHIAVSSSSAKPAPGQPSFGDKGAHVVAVQKAILRNGFSLAGGANGVFNKSTQRALKSFQKVVGLKVTGVVDSATAKVLKISTASSTTVEATTTTVAPAPTTTIPAVVYPFTTATLPVRGAKGDAVIAIQKALTAAGFVVKGGIDGAFGSGTTSTITTFQTAKGLQATGTLDVATAVALALIAPVAAPVAAPVQNASVNVASTTTLLDPSSLPVRGNSGDNVRTVQKALIAAGIEIKGGADGVFGGATYIALQKFQTAKGLQVTGKLNTPTAAKLGVIAAPAVSIAVFPVQGVCSYSNTWHAPRGGGREHLGVDIIAKEGNLLYAVADGTITKLYTVATDKLAGNGVRLTQADGTYFFYGHMSKLADGITLGTKVKAGQVVGYLGKTGGTTTPHLHIEVHPLGGDAIDPTPIVAAVDACSVTTPLAVPAA</sequence>
<protein>
    <submittedName>
        <fullName evidence="3">Unannotated protein</fullName>
    </submittedName>
</protein>
<dbReference type="InterPro" id="IPR036365">
    <property type="entry name" value="PGBD-like_sf"/>
</dbReference>
<dbReference type="EMBL" id="CAEZXA010000157">
    <property type="protein sequence ID" value="CAB4684415.1"/>
    <property type="molecule type" value="Genomic_DNA"/>
</dbReference>
<dbReference type="SUPFAM" id="SSF47090">
    <property type="entry name" value="PGBD-like"/>
    <property type="match status" value="3"/>
</dbReference>
<feature type="domain" description="Peptidoglycan binding-like" evidence="1">
    <location>
        <begin position="252"/>
        <end position="309"/>
    </location>
</feature>
<dbReference type="PANTHER" id="PTHR21666:SF270">
    <property type="entry name" value="MUREIN HYDROLASE ACTIVATOR ENVC"/>
    <property type="match status" value="1"/>
</dbReference>
<dbReference type="AlphaFoldDB" id="A0A6J6NIF2"/>
<evidence type="ECO:0000259" key="2">
    <source>
        <dbReference type="Pfam" id="PF01551"/>
    </source>
</evidence>
<dbReference type="InterPro" id="IPR050570">
    <property type="entry name" value="Cell_wall_metabolism_enzyme"/>
</dbReference>
<organism evidence="3">
    <name type="scientific">freshwater metagenome</name>
    <dbReference type="NCBI Taxonomy" id="449393"/>
    <lineage>
        <taxon>unclassified sequences</taxon>
        <taxon>metagenomes</taxon>
        <taxon>ecological metagenomes</taxon>
    </lineage>
</organism>
<dbReference type="InterPro" id="IPR002477">
    <property type="entry name" value="Peptidoglycan-bd-like"/>
</dbReference>
<dbReference type="SUPFAM" id="SSF51261">
    <property type="entry name" value="Duplicated hybrid motif"/>
    <property type="match status" value="1"/>
</dbReference>
<dbReference type="InterPro" id="IPR011055">
    <property type="entry name" value="Dup_hybrid_motif"/>
</dbReference>
<dbReference type="Pfam" id="PF01551">
    <property type="entry name" value="Peptidase_M23"/>
    <property type="match status" value="1"/>
</dbReference>
<feature type="domain" description="M23ase beta-sheet core" evidence="2">
    <location>
        <begin position="343"/>
        <end position="443"/>
    </location>
</feature>
<feature type="domain" description="Peptidoglycan binding-like" evidence="1">
    <location>
        <begin position="57"/>
        <end position="113"/>
    </location>
</feature>
<dbReference type="Gene3D" id="1.10.101.10">
    <property type="entry name" value="PGBD-like superfamily/PGBD"/>
    <property type="match status" value="3"/>
</dbReference>
<evidence type="ECO:0000259" key="1">
    <source>
        <dbReference type="Pfam" id="PF01471"/>
    </source>
</evidence>
<dbReference type="InterPro" id="IPR016047">
    <property type="entry name" value="M23ase_b-sheet_dom"/>
</dbReference>
<dbReference type="Gene3D" id="2.70.70.10">
    <property type="entry name" value="Glucose Permease (Domain IIA)"/>
    <property type="match status" value="1"/>
</dbReference>
<dbReference type="Pfam" id="PF01471">
    <property type="entry name" value="PG_binding_1"/>
    <property type="match status" value="3"/>
</dbReference>